<sequence>NTTKPLRLDLEKLIVSLSHFSKNILQQSKTELSHIERQIALANPENLLKRGFSITKVNGKIVKSIHELSPNTEIVTQLMDGNVHSTILNIKENE</sequence>
<feature type="non-terminal residue" evidence="2">
    <location>
        <position position="1"/>
    </location>
</feature>
<proteinExistence type="predicted"/>
<organism evidence="2 3">
    <name type="scientific">Pseudopedobacter saltans</name>
    <dbReference type="NCBI Taxonomy" id="151895"/>
    <lineage>
        <taxon>Bacteria</taxon>
        <taxon>Pseudomonadati</taxon>
        <taxon>Bacteroidota</taxon>
        <taxon>Sphingobacteriia</taxon>
        <taxon>Sphingobacteriales</taxon>
        <taxon>Sphingobacteriaceae</taxon>
        <taxon>Pseudopedobacter</taxon>
    </lineage>
</organism>
<dbReference type="InterPro" id="IPR003753">
    <property type="entry name" value="Exonuc_VII_L"/>
</dbReference>
<name>A0A2W5EGV9_9SPHI</name>
<dbReference type="PANTHER" id="PTHR30008:SF0">
    <property type="entry name" value="EXODEOXYRIBONUCLEASE 7 LARGE SUBUNIT"/>
    <property type="match status" value="1"/>
</dbReference>
<evidence type="ECO:0000313" key="3">
    <source>
        <dbReference type="Proteomes" id="UP000249645"/>
    </source>
</evidence>
<evidence type="ECO:0000313" key="2">
    <source>
        <dbReference type="EMBL" id="PZP43331.1"/>
    </source>
</evidence>
<comment type="caution">
    <text evidence="2">The sequence shown here is derived from an EMBL/GenBank/DDBJ whole genome shotgun (WGS) entry which is preliminary data.</text>
</comment>
<dbReference type="GO" id="GO:0006308">
    <property type="term" value="P:DNA catabolic process"/>
    <property type="evidence" value="ECO:0007669"/>
    <property type="project" value="InterPro"/>
</dbReference>
<gene>
    <name evidence="2" type="ORF">DI598_15900</name>
</gene>
<dbReference type="InterPro" id="IPR020579">
    <property type="entry name" value="Exonuc_VII_lsu_C"/>
</dbReference>
<accession>A0A2W5EGV9</accession>
<dbReference type="Pfam" id="PF02601">
    <property type="entry name" value="Exonuc_VII_L"/>
    <property type="match status" value="1"/>
</dbReference>
<dbReference type="GO" id="GO:0008855">
    <property type="term" value="F:exodeoxyribonuclease VII activity"/>
    <property type="evidence" value="ECO:0007669"/>
    <property type="project" value="InterPro"/>
</dbReference>
<dbReference type="PANTHER" id="PTHR30008">
    <property type="entry name" value="EXODEOXYRIBONUCLEASE 7 LARGE SUBUNIT"/>
    <property type="match status" value="1"/>
</dbReference>
<feature type="domain" description="Exonuclease VII large subunit C-terminal" evidence="1">
    <location>
        <begin position="8"/>
        <end position="85"/>
    </location>
</feature>
<reference evidence="2 3" key="1">
    <citation type="submission" date="2017-11" db="EMBL/GenBank/DDBJ databases">
        <title>Infants hospitalized years apart are colonized by the same room-sourced microbial strains.</title>
        <authorList>
            <person name="Brooks B."/>
            <person name="Olm M.R."/>
            <person name="Firek B.A."/>
            <person name="Baker R."/>
            <person name="Thomas B.C."/>
            <person name="Morowitz M.J."/>
            <person name="Banfield J.F."/>
        </authorList>
    </citation>
    <scope>NUCLEOTIDE SEQUENCE [LARGE SCALE GENOMIC DNA]</scope>
    <source>
        <strain evidence="2">S2_009_000_R2_76</strain>
    </source>
</reference>
<dbReference type="Proteomes" id="UP000249645">
    <property type="component" value="Unassembled WGS sequence"/>
</dbReference>
<protein>
    <recommendedName>
        <fullName evidence="1">Exonuclease VII large subunit C-terminal domain-containing protein</fullName>
    </recommendedName>
</protein>
<dbReference type="EMBL" id="QFOI01000377">
    <property type="protein sequence ID" value="PZP43331.1"/>
    <property type="molecule type" value="Genomic_DNA"/>
</dbReference>
<evidence type="ECO:0000259" key="1">
    <source>
        <dbReference type="Pfam" id="PF02601"/>
    </source>
</evidence>
<dbReference type="AlphaFoldDB" id="A0A2W5EGV9"/>
<dbReference type="GO" id="GO:0009318">
    <property type="term" value="C:exodeoxyribonuclease VII complex"/>
    <property type="evidence" value="ECO:0007669"/>
    <property type="project" value="InterPro"/>
</dbReference>